<sequence length="419" mass="45122">MSSITNGNGHPAQPVDEDQADAFRYELGTFNRENVLASGDRGDDFLRMRYQPRALSQPMRQAGGPENALLTGWKNFHITTTDRDLDAEKQDHLHDGQLFRLNRQARGEVIQPPRRNHRGPNGNMFGPPPVGRNQPALPQILNNPGQNVDPLALAKALKFKGSYSGGKGRGQASTQNGQPNNFAPSGPAIRGGYGSCGRGGHSPGGKNSTGPLGRLNPHADIHADQVLPSQRGVNRNKHSSTIRGNQVVQPMHCQPMAIMNNRGRNGGPLQQHMVQRMNGASFSNGAPIAPVMNRTNSSMSNTSRASSAMASNSSGAIFSTGRRPPPQTKAGKLATPDEFMAAVRDGGLSASKHAPKTREEPKAEKLPESGEKLMQAEENLLKAEERLLKAEEKQLKAKEAQRMTRAQARAGLIGSKYAG</sequence>
<feature type="compositionally biased region" description="Polar residues" evidence="1">
    <location>
        <begin position="171"/>
        <end position="183"/>
    </location>
</feature>
<evidence type="ECO:0000313" key="3">
    <source>
        <dbReference type="Proteomes" id="UP000572817"/>
    </source>
</evidence>
<keyword evidence="3" id="KW-1185">Reference proteome</keyword>
<reference evidence="2" key="1">
    <citation type="submission" date="2020-04" db="EMBL/GenBank/DDBJ databases">
        <title>Genome Assembly and Annotation of Botryosphaeria dothidea sdau 11-99, a Latent Pathogen of Apple Fruit Ring Rot in China.</title>
        <authorList>
            <person name="Yu C."/>
            <person name="Diao Y."/>
            <person name="Lu Q."/>
            <person name="Zhao J."/>
            <person name="Cui S."/>
            <person name="Peng C."/>
            <person name="He B."/>
            <person name="Liu H."/>
        </authorList>
    </citation>
    <scope>NUCLEOTIDE SEQUENCE [LARGE SCALE GENOMIC DNA]</scope>
    <source>
        <strain evidence="2">Sdau11-99</strain>
    </source>
</reference>
<feature type="region of interest" description="Disordered" evidence="1">
    <location>
        <begin position="162"/>
        <end position="218"/>
    </location>
</feature>
<feature type="region of interest" description="Disordered" evidence="1">
    <location>
        <begin position="349"/>
        <end position="372"/>
    </location>
</feature>
<proteinExistence type="predicted"/>
<evidence type="ECO:0000256" key="1">
    <source>
        <dbReference type="SAM" id="MobiDB-lite"/>
    </source>
</evidence>
<gene>
    <name evidence="2" type="ORF">GTA08_BOTSDO00865</name>
</gene>
<feature type="compositionally biased region" description="Low complexity" evidence="1">
    <location>
        <begin position="292"/>
        <end position="314"/>
    </location>
</feature>
<dbReference type="AlphaFoldDB" id="A0A8H4J5C1"/>
<feature type="compositionally biased region" description="Basic and acidic residues" evidence="1">
    <location>
        <begin position="356"/>
        <end position="372"/>
    </location>
</feature>
<dbReference type="Proteomes" id="UP000572817">
    <property type="component" value="Unassembled WGS sequence"/>
</dbReference>
<accession>A0A8H4J5C1</accession>
<evidence type="ECO:0000313" key="2">
    <source>
        <dbReference type="EMBL" id="KAF4313036.1"/>
    </source>
</evidence>
<organism evidence="2 3">
    <name type="scientific">Botryosphaeria dothidea</name>
    <dbReference type="NCBI Taxonomy" id="55169"/>
    <lineage>
        <taxon>Eukaryota</taxon>
        <taxon>Fungi</taxon>
        <taxon>Dikarya</taxon>
        <taxon>Ascomycota</taxon>
        <taxon>Pezizomycotina</taxon>
        <taxon>Dothideomycetes</taxon>
        <taxon>Dothideomycetes incertae sedis</taxon>
        <taxon>Botryosphaeriales</taxon>
        <taxon>Botryosphaeriaceae</taxon>
        <taxon>Botryosphaeria</taxon>
    </lineage>
</organism>
<dbReference type="EMBL" id="WWBZ02000001">
    <property type="protein sequence ID" value="KAF4313036.1"/>
    <property type="molecule type" value="Genomic_DNA"/>
</dbReference>
<comment type="caution">
    <text evidence="2">The sequence shown here is derived from an EMBL/GenBank/DDBJ whole genome shotgun (WGS) entry which is preliminary data.</text>
</comment>
<dbReference type="OrthoDB" id="3784677at2759"/>
<feature type="compositionally biased region" description="Gly residues" evidence="1">
    <location>
        <begin position="189"/>
        <end position="203"/>
    </location>
</feature>
<protein>
    <submittedName>
        <fullName evidence="2">Negative regulator of DNA transposition protein</fullName>
    </submittedName>
</protein>
<feature type="region of interest" description="Disordered" evidence="1">
    <location>
        <begin position="286"/>
        <end position="333"/>
    </location>
</feature>
<name>A0A8H4J5C1_9PEZI</name>